<accession>A0A0F4YTS4</accession>
<dbReference type="GeneID" id="25316826"/>
<reference evidence="1 2" key="1">
    <citation type="submission" date="2015-04" db="EMBL/GenBank/DDBJ databases">
        <authorList>
            <person name="Heijne W.H."/>
            <person name="Fedorova N.D."/>
            <person name="Nierman W.C."/>
            <person name="Vollebregt A.W."/>
            <person name="Zhao Z."/>
            <person name="Wu L."/>
            <person name="Kumar M."/>
            <person name="Stam H."/>
            <person name="van den Berg M.A."/>
            <person name="Pel H.J."/>
        </authorList>
    </citation>
    <scope>NUCLEOTIDE SEQUENCE [LARGE SCALE GENOMIC DNA]</scope>
    <source>
        <strain evidence="1 2">CBS 393.64</strain>
    </source>
</reference>
<gene>
    <name evidence="1" type="ORF">T310_4478</name>
</gene>
<dbReference type="RefSeq" id="XP_013328132.1">
    <property type="nucleotide sequence ID" value="XM_013472678.1"/>
</dbReference>
<dbReference type="EMBL" id="LASV01000182">
    <property type="protein sequence ID" value="KKA21520.1"/>
    <property type="molecule type" value="Genomic_DNA"/>
</dbReference>
<comment type="caution">
    <text evidence="1">The sequence shown here is derived from an EMBL/GenBank/DDBJ whole genome shotgun (WGS) entry which is preliminary data.</text>
</comment>
<evidence type="ECO:0000313" key="2">
    <source>
        <dbReference type="Proteomes" id="UP000053958"/>
    </source>
</evidence>
<protein>
    <submittedName>
        <fullName evidence="1">Uncharacterized protein</fullName>
    </submittedName>
</protein>
<dbReference type="OrthoDB" id="4226622at2759"/>
<name>A0A0F4YTS4_RASE3</name>
<dbReference type="Proteomes" id="UP000053958">
    <property type="component" value="Unassembled WGS sequence"/>
</dbReference>
<dbReference type="AlphaFoldDB" id="A0A0F4YTS4"/>
<proteinExistence type="predicted"/>
<sequence length="205" mass="23170">MENSFPDGITLKKMEGTVITVNSSPFTLTRLMAERILAIIKLYIQMFPNPDDDVSEQTITIEMATRAFNLECQALRECYDRNHPYTPEYFGSESLDQNREYIYPGGYLHVIAVSKMPGSIAPGMDDLTSSEQRLIKSQLTDILERMRTRGWIFIYPSSENVLFDWTSAQTYLGGLGGIERADLDDEPITESSGVIAGFGVNIWKF</sequence>
<evidence type="ECO:0000313" key="1">
    <source>
        <dbReference type="EMBL" id="KKA21520.1"/>
    </source>
</evidence>
<organism evidence="1 2">
    <name type="scientific">Rasamsonia emersonii (strain ATCC 16479 / CBS 393.64 / IMI 116815)</name>
    <dbReference type="NCBI Taxonomy" id="1408163"/>
    <lineage>
        <taxon>Eukaryota</taxon>
        <taxon>Fungi</taxon>
        <taxon>Dikarya</taxon>
        <taxon>Ascomycota</taxon>
        <taxon>Pezizomycotina</taxon>
        <taxon>Eurotiomycetes</taxon>
        <taxon>Eurotiomycetidae</taxon>
        <taxon>Eurotiales</taxon>
        <taxon>Trichocomaceae</taxon>
        <taxon>Rasamsonia</taxon>
    </lineage>
</organism>
<keyword evidence="2" id="KW-1185">Reference proteome</keyword>